<sequence length="136" mass="14746">MALLATLYFLSPDSGFHIAGMVLGLAVLTWLVTRQVQRALRPGRIMAEQISMLLTLVNLVTIFFANVYFNLSGQFDGLETKLDALYFSTTTLCTVGFGDITAVGQAARAIVVVQMVFDLIIVTSAISIVVGATRRN</sequence>
<comment type="caution">
    <text evidence="3">The sequence shown here is derived from an EMBL/GenBank/DDBJ whole genome shotgun (WGS) entry which is preliminary data.</text>
</comment>
<keyword evidence="1" id="KW-0472">Membrane</keyword>
<feature type="transmembrane region" description="Helical" evidence="1">
    <location>
        <begin position="110"/>
        <end position="132"/>
    </location>
</feature>
<evidence type="ECO:0000256" key="1">
    <source>
        <dbReference type="SAM" id="Phobius"/>
    </source>
</evidence>
<accession>A0A7W0CTB8</accession>
<evidence type="ECO:0000313" key="3">
    <source>
        <dbReference type="EMBL" id="MBA2896972.1"/>
    </source>
</evidence>
<evidence type="ECO:0000313" key="4">
    <source>
        <dbReference type="Proteomes" id="UP000530928"/>
    </source>
</evidence>
<dbReference type="AlphaFoldDB" id="A0A7W0CTB8"/>
<keyword evidence="4" id="KW-1185">Reference proteome</keyword>
<feature type="transmembrane region" description="Helical" evidence="1">
    <location>
        <begin position="53"/>
        <end position="72"/>
    </location>
</feature>
<dbReference type="Proteomes" id="UP000530928">
    <property type="component" value="Unassembled WGS sequence"/>
</dbReference>
<dbReference type="EMBL" id="JACDUR010000010">
    <property type="protein sequence ID" value="MBA2896972.1"/>
    <property type="molecule type" value="Genomic_DNA"/>
</dbReference>
<feature type="transmembrane region" description="Helical" evidence="1">
    <location>
        <begin position="14"/>
        <end position="32"/>
    </location>
</feature>
<name>A0A7W0CTB8_9ACTN</name>
<protein>
    <recommendedName>
        <fullName evidence="2">Potassium channel domain-containing protein</fullName>
    </recommendedName>
</protein>
<dbReference type="Gene3D" id="1.10.287.70">
    <property type="match status" value="1"/>
</dbReference>
<keyword evidence="1" id="KW-1133">Transmembrane helix</keyword>
<evidence type="ECO:0000259" key="2">
    <source>
        <dbReference type="Pfam" id="PF07885"/>
    </source>
</evidence>
<feature type="domain" description="Potassium channel" evidence="2">
    <location>
        <begin position="59"/>
        <end position="131"/>
    </location>
</feature>
<dbReference type="InterPro" id="IPR013099">
    <property type="entry name" value="K_chnl_dom"/>
</dbReference>
<proteinExistence type="predicted"/>
<organism evidence="3 4">
    <name type="scientific">Nonomuraea soli</name>
    <dbReference type="NCBI Taxonomy" id="1032476"/>
    <lineage>
        <taxon>Bacteria</taxon>
        <taxon>Bacillati</taxon>
        <taxon>Actinomycetota</taxon>
        <taxon>Actinomycetes</taxon>
        <taxon>Streptosporangiales</taxon>
        <taxon>Streptosporangiaceae</taxon>
        <taxon>Nonomuraea</taxon>
    </lineage>
</organism>
<gene>
    <name evidence="3" type="ORF">HNR30_008368</name>
</gene>
<dbReference type="RefSeq" id="WP_181615701.1">
    <property type="nucleotide sequence ID" value="NZ_BAABAM010000010.1"/>
</dbReference>
<dbReference type="SUPFAM" id="SSF81324">
    <property type="entry name" value="Voltage-gated potassium channels"/>
    <property type="match status" value="1"/>
</dbReference>
<reference evidence="3 4" key="1">
    <citation type="submission" date="2020-07" db="EMBL/GenBank/DDBJ databases">
        <title>Genomic Encyclopedia of Type Strains, Phase IV (KMG-IV): sequencing the most valuable type-strain genomes for metagenomic binning, comparative biology and taxonomic classification.</title>
        <authorList>
            <person name="Goeker M."/>
        </authorList>
    </citation>
    <scope>NUCLEOTIDE SEQUENCE [LARGE SCALE GENOMIC DNA]</scope>
    <source>
        <strain evidence="3 4">DSM 45533</strain>
    </source>
</reference>
<dbReference type="Pfam" id="PF07885">
    <property type="entry name" value="Ion_trans_2"/>
    <property type="match status" value="1"/>
</dbReference>
<keyword evidence="1" id="KW-0812">Transmembrane</keyword>